<feature type="transmembrane region" description="Helical" evidence="1">
    <location>
        <begin position="278"/>
        <end position="296"/>
    </location>
</feature>
<dbReference type="InterPro" id="IPR006621">
    <property type="entry name" value="Nose-resist-to-fluoxetine_N"/>
</dbReference>
<sequence>MKLLTFCIFAIVVPCSYQNNVFEVVLKVLKNRLEDIVDKSGVKSQCGTDLKILLRDLIRRRLWALQMLDASGKPGAGLLAGNIYVMGNFDECLNIHEENNNTIIDGQYCTVTVTPGSYANDVTSLWEMSAGIEFVGLNLGTHTKNIIKLVKVTHGVCIPASCTVGNLQDMWNYMEHTFRIPFHVALVDTMCRNRDKPVEPYFVVDTIIMIGFGIYIFILLISTLYDLLIQQNSKDEAIKEQMNYLTAFSVYHNAKKLFSYTHNSEWCTDLKCLSGIKVLSMLWIIFGHRVMVNMFFANVNTVYIFQWLKSIEHSPVIGGFLAVDTFFVLSGLLLSYVFLKTHHLFKKGMPVLLFYMYRMLRLIPALLAGVLFNITVFKNLGDGPGWPLIAGKVSLCCYKTWWATLFFISNFLPLHHQCIEQSWYLSVDTQLYIISPVILKNLLKSPKKTILYCVVACLVSAVYSFVITLQNGYGAVYYEADAGFYQYIYHSTFVRMPPWLIGIVMGYLIFNYQQITIPKCISLLTWIFSLTVMTVITLAHVLFTRNDYDSFRSAVYNAAARPGWALAVALIVFLCVTGHGGFINRFLSLPVFQVLVRLSYSMFLVHCGLLLYFIGTKKNTGVHDFIGDIFFIFLAATAWCLAFETPFLNIGKILIEQGRRSMERKEIEFKEISPKRKKKNRKNVVCLYGYEDKKKTL</sequence>
<dbReference type="Proteomes" id="UP001159042">
    <property type="component" value="Unassembled WGS sequence"/>
</dbReference>
<evidence type="ECO:0000256" key="1">
    <source>
        <dbReference type="SAM" id="Phobius"/>
    </source>
</evidence>
<keyword evidence="2" id="KW-0732">Signal</keyword>
<dbReference type="AlphaFoldDB" id="A0AAV8W802"/>
<dbReference type="PANTHER" id="PTHR11161:SF72">
    <property type="entry name" value="FI21449P1"/>
    <property type="match status" value="1"/>
</dbReference>
<keyword evidence="5" id="KW-1185">Reference proteome</keyword>
<evidence type="ECO:0000313" key="4">
    <source>
        <dbReference type="EMBL" id="KAJ8922594.1"/>
    </source>
</evidence>
<reference evidence="4 5" key="1">
    <citation type="journal article" date="2023" name="Insect Mol. Biol.">
        <title>Genome sequencing provides insights into the evolution of gene families encoding plant cell wall-degrading enzymes in longhorned beetles.</title>
        <authorList>
            <person name="Shin N.R."/>
            <person name="Okamura Y."/>
            <person name="Kirsch R."/>
            <person name="Pauchet Y."/>
        </authorList>
    </citation>
    <scope>NUCLEOTIDE SEQUENCE [LARGE SCALE GENOMIC DNA]</scope>
    <source>
        <strain evidence="4">EAD_L_NR</strain>
    </source>
</reference>
<dbReference type="SMART" id="SM00703">
    <property type="entry name" value="NRF"/>
    <property type="match status" value="1"/>
</dbReference>
<gene>
    <name evidence="4" type="ORF">NQ315_007624</name>
</gene>
<evidence type="ECO:0000259" key="3">
    <source>
        <dbReference type="SMART" id="SM00703"/>
    </source>
</evidence>
<feature type="transmembrane region" description="Helical" evidence="1">
    <location>
        <begin position="522"/>
        <end position="543"/>
    </location>
</feature>
<dbReference type="GO" id="GO:0016747">
    <property type="term" value="F:acyltransferase activity, transferring groups other than amino-acyl groups"/>
    <property type="evidence" value="ECO:0007669"/>
    <property type="project" value="InterPro"/>
</dbReference>
<dbReference type="EMBL" id="JANEYG010000006">
    <property type="protein sequence ID" value="KAJ8922594.1"/>
    <property type="molecule type" value="Genomic_DNA"/>
</dbReference>
<feature type="transmembrane region" description="Helical" evidence="1">
    <location>
        <begin position="359"/>
        <end position="377"/>
    </location>
</feature>
<feature type="transmembrane region" description="Helical" evidence="1">
    <location>
        <begin position="389"/>
        <end position="412"/>
    </location>
</feature>
<feature type="transmembrane region" description="Helical" evidence="1">
    <location>
        <begin position="449"/>
        <end position="467"/>
    </location>
</feature>
<protein>
    <recommendedName>
        <fullName evidence="3">Nose resistant-to-fluoxetine protein N-terminal domain-containing protein</fullName>
    </recommendedName>
</protein>
<accession>A0AAV8W802</accession>
<evidence type="ECO:0000313" key="5">
    <source>
        <dbReference type="Proteomes" id="UP001159042"/>
    </source>
</evidence>
<feature type="transmembrane region" description="Helical" evidence="1">
    <location>
        <begin position="316"/>
        <end position="339"/>
    </location>
</feature>
<comment type="caution">
    <text evidence="4">The sequence shown here is derived from an EMBL/GenBank/DDBJ whole genome shotgun (WGS) entry which is preliminary data.</text>
</comment>
<keyword evidence="1" id="KW-0472">Membrane</keyword>
<feature type="transmembrane region" description="Helical" evidence="1">
    <location>
        <begin position="594"/>
        <end position="614"/>
    </location>
</feature>
<evidence type="ECO:0000256" key="2">
    <source>
        <dbReference type="SAM" id="SignalP"/>
    </source>
</evidence>
<dbReference type="Pfam" id="PF01757">
    <property type="entry name" value="Acyl_transf_3"/>
    <property type="match status" value="1"/>
</dbReference>
<dbReference type="InterPro" id="IPR002656">
    <property type="entry name" value="Acyl_transf_3_dom"/>
</dbReference>
<feature type="transmembrane region" description="Helical" evidence="1">
    <location>
        <begin position="201"/>
        <end position="225"/>
    </location>
</feature>
<dbReference type="InterPro" id="IPR052728">
    <property type="entry name" value="O2_lipid_transport_reg"/>
</dbReference>
<feature type="transmembrane region" description="Helical" evidence="1">
    <location>
        <begin position="487"/>
        <end position="510"/>
    </location>
</feature>
<keyword evidence="1" id="KW-1133">Transmembrane helix</keyword>
<feature type="transmembrane region" description="Helical" evidence="1">
    <location>
        <begin position="563"/>
        <end position="582"/>
    </location>
</feature>
<organism evidence="4 5">
    <name type="scientific">Exocentrus adspersus</name>
    <dbReference type="NCBI Taxonomy" id="1586481"/>
    <lineage>
        <taxon>Eukaryota</taxon>
        <taxon>Metazoa</taxon>
        <taxon>Ecdysozoa</taxon>
        <taxon>Arthropoda</taxon>
        <taxon>Hexapoda</taxon>
        <taxon>Insecta</taxon>
        <taxon>Pterygota</taxon>
        <taxon>Neoptera</taxon>
        <taxon>Endopterygota</taxon>
        <taxon>Coleoptera</taxon>
        <taxon>Polyphaga</taxon>
        <taxon>Cucujiformia</taxon>
        <taxon>Chrysomeloidea</taxon>
        <taxon>Cerambycidae</taxon>
        <taxon>Lamiinae</taxon>
        <taxon>Acanthocinini</taxon>
        <taxon>Exocentrus</taxon>
    </lineage>
</organism>
<name>A0AAV8W802_9CUCU</name>
<dbReference type="PANTHER" id="PTHR11161">
    <property type="entry name" value="O-ACYLTRANSFERASE"/>
    <property type="match status" value="1"/>
</dbReference>
<keyword evidence="1" id="KW-0812">Transmembrane</keyword>
<feature type="transmembrane region" description="Helical" evidence="1">
    <location>
        <begin position="629"/>
        <end position="655"/>
    </location>
</feature>
<dbReference type="Pfam" id="PF20146">
    <property type="entry name" value="NRF"/>
    <property type="match status" value="1"/>
</dbReference>
<feature type="signal peptide" evidence="2">
    <location>
        <begin position="1"/>
        <end position="18"/>
    </location>
</feature>
<feature type="chain" id="PRO_5043933751" description="Nose resistant-to-fluoxetine protein N-terminal domain-containing protein" evidence="2">
    <location>
        <begin position="19"/>
        <end position="697"/>
    </location>
</feature>
<feature type="domain" description="Nose resistant-to-fluoxetine protein N-terminal" evidence="3">
    <location>
        <begin position="43"/>
        <end position="193"/>
    </location>
</feature>
<proteinExistence type="predicted"/>